<comment type="caution">
    <text evidence="1">The sequence shown here is derived from an EMBL/GenBank/DDBJ whole genome shotgun (WGS) entry which is preliminary data.</text>
</comment>
<dbReference type="Proteomes" id="UP000256645">
    <property type="component" value="Unassembled WGS sequence"/>
</dbReference>
<organism evidence="1 2">
    <name type="scientific">Coleophoma cylindrospora</name>
    <dbReference type="NCBI Taxonomy" id="1849047"/>
    <lineage>
        <taxon>Eukaryota</taxon>
        <taxon>Fungi</taxon>
        <taxon>Dikarya</taxon>
        <taxon>Ascomycota</taxon>
        <taxon>Pezizomycotina</taxon>
        <taxon>Leotiomycetes</taxon>
        <taxon>Helotiales</taxon>
        <taxon>Dermateaceae</taxon>
        <taxon>Coleophoma</taxon>
    </lineage>
</organism>
<sequence length="717" mass="81526">MAYTTQDFQPPANFLAALWGPGGDVDRTQWQWEAPVSRPLPDVANTRRLLPKWLADWNKQEQELENAKGNTSYLQVTPIDTPGAPEDMCRRFQRSLQETGPSKIDVIFEEFQKQLSYSLSLGTVSDEILSSVLKETPRSLANFWQHRALLEENSATDLTYSALCSQLLLPLYVSIWGSLKACKVLHPVDHDSGVMADLFSAIAPFSAREETQLVLRDILQSTSSKQHQMMGSGIASMVRHWSMSWLNNTVVDRTSSIAKAEQASALTEFLTRECDKKVRDLEDNADPATGRKSALESLNNARLSITTTLRTIKMAENILRPWKASSERLAEVLDLLPTILISKLLPEFCDPGAMAYVRWCKMRYRMLHTFANMRYIDDHHLIKAWLKFEAVVPNTRRCQEGLRSISTLSTRETCQIILNHWISQRYIKDGDVLRNHFDASMPAVAPGDLGLLLASVDACRENCWEQSDRLFDMLIRLRKHCKIVPTLKRLLLHGTLLHPLSAAATINKLAACDIPLAWTFYRTFQQHAHWTPRPTYPRTKWEAQRDSMLDGCVPLVIGMVNDSSLNLDTLLKSLGVGAMRTRRIMERQELVHPLRPQKVELLRKLALAIAHCERRSPRVLIRNIQNINEYLRHHDVSPHPSITRAFTHACITKNMLHGRWIGTERARWVLSIVKTVEGAAVADAMATGVSCWQQQILAENEKDDLRNRAPLDMRGQI</sequence>
<dbReference type="OrthoDB" id="5428038at2759"/>
<reference evidence="1 2" key="1">
    <citation type="journal article" date="2018" name="IMA Fungus">
        <title>IMA Genome-F 9: Draft genome sequence of Annulohypoxylon stygium, Aspergillus mulundensis, Berkeleyomyces basicola (syn. Thielaviopsis basicola), Ceratocystis smalleyi, two Cercospora beticola strains, Coleophoma cylindrospora, Fusarium fracticaudum, Phialophora cf. hyalina, and Morchella septimelata.</title>
        <authorList>
            <person name="Wingfield B.D."/>
            <person name="Bills G.F."/>
            <person name="Dong Y."/>
            <person name="Huang W."/>
            <person name="Nel W.J."/>
            <person name="Swalarsk-Parry B.S."/>
            <person name="Vaghefi N."/>
            <person name="Wilken P.M."/>
            <person name="An Z."/>
            <person name="de Beer Z.W."/>
            <person name="De Vos L."/>
            <person name="Chen L."/>
            <person name="Duong T.A."/>
            <person name="Gao Y."/>
            <person name="Hammerbacher A."/>
            <person name="Kikkert J.R."/>
            <person name="Li Y."/>
            <person name="Li H."/>
            <person name="Li K."/>
            <person name="Li Q."/>
            <person name="Liu X."/>
            <person name="Ma X."/>
            <person name="Naidoo K."/>
            <person name="Pethybridge S.J."/>
            <person name="Sun J."/>
            <person name="Steenkamp E.T."/>
            <person name="van der Nest M.A."/>
            <person name="van Wyk S."/>
            <person name="Wingfield M.J."/>
            <person name="Xiong C."/>
            <person name="Yue Q."/>
            <person name="Zhang X."/>
        </authorList>
    </citation>
    <scope>NUCLEOTIDE SEQUENCE [LARGE SCALE GENOMIC DNA]</scope>
    <source>
        <strain evidence="1 2">BP6252</strain>
    </source>
</reference>
<evidence type="ECO:0000313" key="1">
    <source>
        <dbReference type="EMBL" id="RDW85020.1"/>
    </source>
</evidence>
<proteinExistence type="predicted"/>
<evidence type="ECO:0000313" key="2">
    <source>
        <dbReference type="Proteomes" id="UP000256645"/>
    </source>
</evidence>
<protein>
    <submittedName>
        <fullName evidence="1">Uncharacterized protein</fullName>
    </submittedName>
</protein>
<keyword evidence="2" id="KW-1185">Reference proteome</keyword>
<dbReference type="EMBL" id="PDLM01000002">
    <property type="protein sequence ID" value="RDW85020.1"/>
    <property type="molecule type" value="Genomic_DNA"/>
</dbReference>
<dbReference type="AlphaFoldDB" id="A0A3D8SF90"/>
<name>A0A3D8SF90_9HELO</name>
<accession>A0A3D8SF90</accession>
<gene>
    <name evidence="1" type="ORF">BP6252_02610</name>
</gene>
<dbReference type="STRING" id="1849047.A0A3D8SF90"/>